<evidence type="ECO:0000256" key="1">
    <source>
        <dbReference type="PROSITE-ProRule" id="PRU00023"/>
    </source>
</evidence>
<dbReference type="InterPro" id="IPR036770">
    <property type="entry name" value="Ankyrin_rpt-contain_sf"/>
</dbReference>
<dbReference type="SUPFAM" id="SSF48403">
    <property type="entry name" value="Ankyrin repeat"/>
    <property type="match status" value="2"/>
</dbReference>
<dbReference type="Pfam" id="PF12796">
    <property type="entry name" value="Ank_2"/>
    <property type="match status" value="4"/>
</dbReference>
<keyword evidence="1" id="KW-0040">ANK repeat</keyword>
<dbReference type="VEuPathDB" id="GiardiaDB:GL50581_1258"/>
<feature type="repeat" description="ANK" evidence="1">
    <location>
        <begin position="132"/>
        <end position="164"/>
    </location>
</feature>
<dbReference type="SMART" id="SM00248">
    <property type="entry name" value="ANK"/>
    <property type="match status" value="9"/>
</dbReference>
<dbReference type="Gene3D" id="1.25.40.20">
    <property type="entry name" value="Ankyrin repeat-containing domain"/>
    <property type="match status" value="5"/>
</dbReference>
<sequence length="408" mass="45026">MVKVLAEHEKGITDEDGRTALVHATRAGHREAAELLMEHEKDVTGWTMLMCAAALGDVEMVSQHIGERGQRDNNGRTALILAAQNRRDEAVKFLIKHEGGVSSWTSLIYAAYLGDVDAVKDNLYEKGRKDVIGRTALMWAAHQGHKEAVEVLLEHEKGLKDTEEITAFMHALKNKHTDVAFLLRESEASSWTPLMCAAFIGDIKVARGHLYGSSRRNNNGDTALVLAARAGHKDIVELTDPTDSRGITALMRATDRNDMEAVRALIPLQKGRKMIGDVTINEWQISRGTALMIAATRGYVEVVKLLVEHEGGMQDGIGETALMGAAWSGHAECVKLLLEKEGGIQRSDGLTALMWATCSNKLECTKLLAEREKDMKTTHKWNWFPPGSTALDIARRKGYKEIVSIINE</sequence>
<proteinExistence type="predicted"/>
<dbReference type="PANTHER" id="PTHR24120">
    <property type="entry name" value="GH07239P"/>
    <property type="match status" value="1"/>
</dbReference>
<organism evidence="2 3">
    <name type="scientific">Giardia intestinalis</name>
    <name type="common">Giardia lamblia</name>
    <dbReference type="NCBI Taxonomy" id="5741"/>
    <lineage>
        <taxon>Eukaryota</taxon>
        <taxon>Metamonada</taxon>
        <taxon>Diplomonadida</taxon>
        <taxon>Hexamitidae</taxon>
        <taxon>Giardiinae</taxon>
        <taxon>Giardia</taxon>
    </lineage>
</organism>
<dbReference type="EMBL" id="AHHH01000080">
    <property type="protein sequence ID" value="ESU42492.1"/>
    <property type="molecule type" value="Genomic_DNA"/>
</dbReference>
<dbReference type="Proteomes" id="UP000018040">
    <property type="component" value="Unassembled WGS sequence"/>
</dbReference>
<name>V6TVU3_GIAIN</name>
<dbReference type="InterPro" id="IPR002110">
    <property type="entry name" value="Ankyrin_rpt"/>
</dbReference>
<dbReference type="VEuPathDB" id="GiardiaDB:GL50803_0014679"/>
<dbReference type="OrthoDB" id="194358at2759"/>
<dbReference type="PROSITE" id="PS50297">
    <property type="entry name" value="ANK_REP_REGION"/>
    <property type="match status" value="1"/>
</dbReference>
<dbReference type="Pfam" id="PF00023">
    <property type="entry name" value="Ank"/>
    <property type="match status" value="2"/>
</dbReference>
<evidence type="ECO:0000313" key="3">
    <source>
        <dbReference type="Proteomes" id="UP000018040"/>
    </source>
</evidence>
<feature type="repeat" description="ANK" evidence="1">
    <location>
        <begin position="317"/>
        <end position="349"/>
    </location>
</feature>
<dbReference type="VEuPathDB" id="GiardiaDB:DHA2_17130"/>
<dbReference type="VEuPathDB" id="GiardiaDB:GL50581_8"/>
<dbReference type="PANTHER" id="PTHR24120:SF4">
    <property type="entry name" value="GH07239P"/>
    <property type="match status" value="1"/>
</dbReference>
<accession>V6TVU3</accession>
<comment type="caution">
    <text evidence="2">The sequence shown here is derived from an EMBL/GenBank/DDBJ whole genome shotgun (WGS) entry which is preliminary data.</text>
</comment>
<dbReference type="VEuPathDB" id="GiardiaDB:QR46_4939"/>
<dbReference type="AlphaFoldDB" id="V6TVU3"/>
<reference evidence="3" key="1">
    <citation type="submission" date="2012-02" db="EMBL/GenBank/DDBJ databases">
        <title>Genome sequencing of Giardia lamblia Genotypes A2 and B isolates (DH and GS) and comparative analysis with the genomes of Genotypes A1 and E (WB and Pig).</title>
        <authorList>
            <person name="Adam R."/>
            <person name="Dahlstrom E."/>
            <person name="Martens C."/>
            <person name="Bruno D."/>
            <person name="Barbian K."/>
            <person name="Porcella S.F."/>
            <person name="Nash T."/>
        </authorList>
    </citation>
    <scope>NUCLEOTIDE SEQUENCE</scope>
    <source>
        <strain evidence="3">GS</strain>
    </source>
</reference>
<reference evidence="2 3" key="2">
    <citation type="journal article" date="2013" name="Genome Biol. Evol.">
        <title>Genome sequencing of Giardia lamblia genotypes A2 and B isolates (DH and GS) and comparative analysis with the genomes of genotypes A1 and E (WB and Pig).</title>
        <authorList>
            <person name="Adam R.D."/>
            <person name="Dahlstrom E.W."/>
            <person name="Martens C.A."/>
            <person name="Bruno D.P."/>
            <person name="Barbian K.D."/>
            <person name="Ricklefs S.M."/>
            <person name="Hernandez M.M."/>
            <person name="Narla N.P."/>
            <person name="Patel R.B."/>
            <person name="Porcella S.F."/>
            <person name="Nash T.E."/>
        </authorList>
    </citation>
    <scope>NUCLEOTIDE SEQUENCE [LARGE SCALE GENOMIC DNA]</scope>
    <source>
        <strain evidence="2 3">GS</strain>
    </source>
</reference>
<protein>
    <submittedName>
        <fullName evidence="2">Ankyrin repeat protein</fullName>
    </submittedName>
</protein>
<evidence type="ECO:0000313" key="2">
    <source>
        <dbReference type="EMBL" id="ESU42492.1"/>
    </source>
</evidence>
<gene>
    <name evidence="2" type="ORF">GSB_153222</name>
</gene>
<dbReference type="PROSITE" id="PS50088">
    <property type="entry name" value="ANK_REPEAT"/>
    <property type="match status" value="2"/>
</dbReference>